<dbReference type="Proteomes" id="UP001370348">
    <property type="component" value="Chromosome"/>
</dbReference>
<accession>A0ABZ2M765</accession>
<keyword evidence="2" id="KW-1185">Reference proteome</keyword>
<name>A0ABZ2M765_9BACT</name>
<dbReference type="EMBL" id="CP089984">
    <property type="protein sequence ID" value="WXB18353.1"/>
    <property type="molecule type" value="Genomic_DNA"/>
</dbReference>
<gene>
    <name evidence="1" type="ORF">LZC94_14020</name>
</gene>
<sequence length="45" mass="4944">MELVKAGFLRENGVTISQECIKVDRSWLGGASPELWKSLEALIAP</sequence>
<protein>
    <submittedName>
        <fullName evidence="1">Uncharacterized protein</fullName>
    </submittedName>
</protein>
<dbReference type="RefSeq" id="WP_394827984.1">
    <property type="nucleotide sequence ID" value="NZ_CP089984.1"/>
</dbReference>
<proteinExistence type="predicted"/>
<organism evidence="1 2">
    <name type="scientific">Pendulispora albinea</name>
    <dbReference type="NCBI Taxonomy" id="2741071"/>
    <lineage>
        <taxon>Bacteria</taxon>
        <taxon>Pseudomonadati</taxon>
        <taxon>Myxococcota</taxon>
        <taxon>Myxococcia</taxon>
        <taxon>Myxococcales</taxon>
        <taxon>Sorangiineae</taxon>
        <taxon>Pendulisporaceae</taxon>
        <taxon>Pendulispora</taxon>
    </lineage>
</organism>
<evidence type="ECO:0000313" key="1">
    <source>
        <dbReference type="EMBL" id="WXB18353.1"/>
    </source>
</evidence>
<reference evidence="1 2" key="1">
    <citation type="submission" date="2021-12" db="EMBL/GenBank/DDBJ databases">
        <title>Discovery of the Pendulisporaceae a myxobacterial family with distinct sporulation behavior and unique specialized metabolism.</title>
        <authorList>
            <person name="Garcia R."/>
            <person name="Popoff A."/>
            <person name="Bader C.D."/>
            <person name="Loehr J."/>
            <person name="Walesch S."/>
            <person name="Walt C."/>
            <person name="Boldt J."/>
            <person name="Bunk B."/>
            <person name="Haeckl F.J.F.P.J."/>
            <person name="Gunesch A.P."/>
            <person name="Birkelbach J."/>
            <person name="Nuebel U."/>
            <person name="Pietschmann T."/>
            <person name="Bach T."/>
            <person name="Mueller R."/>
        </authorList>
    </citation>
    <scope>NUCLEOTIDE SEQUENCE [LARGE SCALE GENOMIC DNA]</scope>
    <source>
        <strain evidence="1 2">MSr11954</strain>
    </source>
</reference>
<evidence type="ECO:0000313" key="2">
    <source>
        <dbReference type="Proteomes" id="UP001370348"/>
    </source>
</evidence>